<dbReference type="GO" id="GO:0022857">
    <property type="term" value="F:transmembrane transporter activity"/>
    <property type="evidence" value="ECO:0007669"/>
    <property type="project" value="InterPro"/>
</dbReference>
<evidence type="ECO:0000313" key="10">
    <source>
        <dbReference type="EMBL" id="SNC77290.1"/>
    </source>
</evidence>
<evidence type="ECO:0000256" key="3">
    <source>
        <dbReference type="ARBA" id="ARBA00022448"/>
    </source>
</evidence>
<keyword evidence="4" id="KW-1003">Cell membrane</keyword>
<comment type="subcellular location">
    <subcellularLocation>
        <location evidence="1">Cell membrane</location>
        <topology evidence="1">Multi-pass membrane protein</topology>
    </subcellularLocation>
</comment>
<dbReference type="AlphaFoldDB" id="A0A212UGI7"/>
<accession>A0A212UGI7</accession>
<evidence type="ECO:0000256" key="1">
    <source>
        <dbReference type="ARBA" id="ARBA00004651"/>
    </source>
</evidence>
<dbReference type="PANTHER" id="PTHR42718:SF9">
    <property type="entry name" value="MAJOR FACILITATOR SUPERFAMILY MULTIDRUG TRANSPORTER MFSC"/>
    <property type="match status" value="1"/>
</dbReference>
<feature type="transmembrane region" description="Helical" evidence="8">
    <location>
        <begin position="181"/>
        <end position="202"/>
    </location>
</feature>
<dbReference type="Gene3D" id="1.20.1250.20">
    <property type="entry name" value="MFS general substrate transporter like domains"/>
    <property type="match status" value="1"/>
</dbReference>
<evidence type="ECO:0000256" key="2">
    <source>
        <dbReference type="ARBA" id="ARBA00008537"/>
    </source>
</evidence>
<feature type="transmembrane region" description="Helical" evidence="8">
    <location>
        <begin position="27"/>
        <end position="47"/>
    </location>
</feature>
<comment type="similarity">
    <text evidence="2">Belongs to the major facilitator superfamily. EmrB family.</text>
</comment>
<evidence type="ECO:0000256" key="4">
    <source>
        <dbReference type="ARBA" id="ARBA00022475"/>
    </source>
</evidence>
<dbReference type="GO" id="GO:0005886">
    <property type="term" value="C:plasma membrane"/>
    <property type="evidence" value="ECO:0007669"/>
    <property type="project" value="UniProtKB-SubCell"/>
</dbReference>
<feature type="domain" description="Major facilitator superfamily (MFS) profile" evidence="9">
    <location>
        <begin position="29"/>
        <end position="532"/>
    </location>
</feature>
<dbReference type="PRINTS" id="PR01036">
    <property type="entry name" value="TCRTETB"/>
</dbReference>
<protein>
    <submittedName>
        <fullName evidence="10">MFS transporter, DHA2 family, multidrug resistance protein</fullName>
    </submittedName>
</protein>
<keyword evidence="6 8" id="KW-1133">Transmembrane helix</keyword>
<sequence>MSSYESWSFHNFTTSQFHLMETGFTKWIIVVTVVMCCLLELIDTSIVNVALTQMMGNLSATQQEVSWVVASYGIANVIVIPMTGFLAEQFGRKNYYLFSVVLFTIASMLCGQSTNIWELVAFRFIQGVGGGALMATSQAILIDTFPPKQLPLGQALFGMGVIIGPTIGPTLGGYIVDNYDWPWIFYVNVPVGILASIFTVLFIRDPERIKNAIPRPLREIDWTGIFLLILGVGSLQLVLEQGETEDWFDSLYINFFTLMAVVGVVGFIWRELTAKHPIVDLRVLTKSRNLAIGAFLSFILGFGLFASVFVFPIFCQRILGFTAAQTGYLLLPGALLSGFMMPVVGKMIQGGVPQKYILPVGFATFFVFSYWMSTQISPTAGESDFFWPLILRGFGLALLFLPITTMSLSGISGKDAGQAAGLTGMIRQLGGSFGVALVGTYLERSIAQNRVGIASNVSLYDPETQQRLQGLTASFMSKGASFFDAQKQAYAALSGMIMKQTSIVTYGQTFLMIGTFFLLCLPLILLVQRPKPGEKVDLNAAH</sequence>
<keyword evidence="11" id="KW-1185">Reference proteome</keyword>
<feature type="transmembrane region" description="Helical" evidence="8">
    <location>
        <begin position="67"/>
        <end position="87"/>
    </location>
</feature>
<dbReference type="CDD" id="cd17503">
    <property type="entry name" value="MFS_LmrB_MDR_like"/>
    <property type="match status" value="1"/>
</dbReference>
<dbReference type="InterPro" id="IPR005829">
    <property type="entry name" value="Sugar_transporter_CS"/>
</dbReference>
<dbReference type="InterPro" id="IPR020846">
    <property type="entry name" value="MFS_dom"/>
</dbReference>
<feature type="transmembrane region" description="Helical" evidence="8">
    <location>
        <begin position="326"/>
        <end position="344"/>
    </location>
</feature>
<keyword evidence="5 8" id="KW-0812">Transmembrane</keyword>
<feature type="transmembrane region" description="Helical" evidence="8">
    <location>
        <begin position="154"/>
        <end position="175"/>
    </location>
</feature>
<feature type="transmembrane region" description="Helical" evidence="8">
    <location>
        <begin position="290"/>
        <end position="314"/>
    </location>
</feature>
<proteinExistence type="inferred from homology"/>
<feature type="transmembrane region" description="Helical" evidence="8">
    <location>
        <begin position="94"/>
        <end position="114"/>
    </location>
</feature>
<dbReference type="Gene3D" id="1.20.1720.10">
    <property type="entry name" value="Multidrug resistance protein D"/>
    <property type="match status" value="1"/>
</dbReference>
<dbReference type="Pfam" id="PF07690">
    <property type="entry name" value="MFS_1"/>
    <property type="match status" value="1"/>
</dbReference>
<evidence type="ECO:0000256" key="5">
    <source>
        <dbReference type="ARBA" id="ARBA00022692"/>
    </source>
</evidence>
<feature type="transmembrane region" description="Helical" evidence="8">
    <location>
        <begin position="251"/>
        <end position="269"/>
    </location>
</feature>
<feature type="transmembrane region" description="Helical" evidence="8">
    <location>
        <begin position="356"/>
        <end position="373"/>
    </location>
</feature>
<evidence type="ECO:0000256" key="8">
    <source>
        <dbReference type="SAM" id="Phobius"/>
    </source>
</evidence>
<reference evidence="11" key="1">
    <citation type="submission" date="2017-06" db="EMBL/GenBank/DDBJ databases">
        <authorList>
            <person name="Varghese N."/>
            <person name="Submissions S."/>
        </authorList>
    </citation>
    <scope>NUCLEOTIDE SEQUENCE [LARGE SCALE GENOMIC DNA]</scope>
    <source>
        <strain evidence="11">DSM 11116</strain>
    </source>
</reference>
<feature type="transmembrane region" description="Helical" evidence="8">
    <location>
        <begin position="120"/>
        <end position="142"/>
    </location>
</feature>
<feature type="transmembrane region" description="Helical" evidence="8">
    <location>
        <begin position="222"/>
        <end position="239"/>
    </location>
</feature>
<evidence type="ECO:0000313" key="11">
    <source>
        <dbReference type="Proteomes" id="UP000198131"/>
    </source>
</evidence>
<evidence type="ECO:0000259" key="9">
    <source>
        <dbReference type="PROSITE" id="PS50850"/>
    </source>
</evidence>
<feature type="transmembrane region" description="Helical" evidence="8">
    <location>
        <begin position="503"/>
        <end position="527"/>
    </location>
</feature>
<dbReference type="PROSITE" id="PS50850">
    <property type="entry name" value="MFS"/>
    <property type="match status" value="1"/>
</dbReference>
<organism evidence="10 11">
    <name type="scientific">Hymenobacter gelipurpurascens</name>
    <dbReference type="NCBI Taxonomy" id="89968"/>
    <lineage>
        <taxon>Bacteria</taxon>
        <taxon>Pseudomonadati</taxon>
        <taxon>Bacteroidota</taxon>
        <taxon>Cytophagia</taxon>
        <taxon>Cytophagales</taxon>
        <taxon>Hymenobacteraceae</taxon>
        <taxon>Hymenobacter</taxon>
    </lineage>
</organism>
<dbReference type="InterPro" id="IPR004638">
    <property type="entry name" value="EmrB-like"/>
</dbReference>
<name>A0A212UGI7_9BACT</name>
<gene>
    <name evidence="10" type="ORF">SAMN06265337_3873</name>
</gene>
<dbReference type="EMBL" id="FYEW01000003">
    <property type="protein sequence ID" value="SNC77290.1"/>
    <property type="molecule type" value="Genomic_DNA"/>
</dbReference>
<keyword evidence="3" id="KW-0813">Transport</keyword>
<dbReference type="InterPro" id="IPR036259">
    <property type="entry name" value="MFS_trans_sf"/>
</dbReference>
<evidence type="ECO:0000256" key="7">
    <source>
        <dbReference type="ARBA" id="ARBA00023136"/>
    </source>
</evidence>
<dbReference type="Proteomes" id="UP000198131">
    <property type="component" value="Unassembled WGS sequence"/>
</dbReference>
<dbReference type="SUPFAM" id="SSF103473">
    <property type="entry name" value="MFS general substrate transporter"/>
    <property type="match status" value="1"/>
</dbReference>
<dbReference type="PROSITE" id="PS00216">
    <property type="entry name" value="SUGAR_TRANSPORT_1"/>
    <property type="match status" value="1"/>
</dbReference>
<feature type="transmembrane region" description="Helical" evidence="8">
    <location>
        <begin position="385"/>
        <end position="404"/>
    </location>
</feature>
<keyword evidence="7 8" id="KW-0472">Membrane</keyword>
<evidence type="ECO:0000256" key="6">
    <source>
        <dbReference type="ARBA" id="ARBA00022989"/>
    </source>
</evidence>
<dbReference type="InterPro" id="IPR011701">
    <property type="entry name" value="MFS"/>
</dbReference>
<dbReference type="PANTHER" id="PTHR42718">
    <property type="entry name" value="MAJOR FACILITATOR SUPERFAMILY MULTIDRUG TRANSPORTER MFSC"/>
    <property type="match status" value="1"/>
</dbReference>
<dbReference type="NCBIfam" id="TIGR00711">
    <property type="entry name" value="efflux_EmrB"/>
    <property type="match status" value="1"/>
</dbReference>